<dbReference type="AlphaFoldDB" id="A0A2X3YGK5"/>
<dbReference type="InterPro" id="IPR012338">
    <property type="entry name" value="Beta-lactam/transpept-like"/>
</dbReference>
<protein>
    <submittedName>
        <fullName evidence="3">FmtA-like protein</fullName>
    </submittedName>
</protein>
<evidence type="ECO:0000313" key="4">
    <source>
        <dbReference type="Proteomes" id="UP000248534"/>
    </source>
</evidence>
<keyword evidence="1" id="KW-0732">Signal</keyword>
<feature type="signal peptide" evidence="1">
    <location>
        <begin position="1"/>
        <end position="25"/>
    </location>
</feature>
<feature type="domain" description="Beta-lactamase-related" evidence="2">
    <location>
        <begin position="49"/>
        <end position="109"/>
    </location>
</feature>
<evidence type="ECO:0000313" key="3">
    <source>
        <dbReference type="EMBL" id="SQF71139.1"/>
    </source>
</evidence>
<accession>A0A2X3YGK5</accession>
<dbReference type="SUPFAM" id="SSF56601">
    <property type="entry name" value="beta-lactamase/transpeptidase-like"/>
    <property type="match status" value="1"/>
</dbReference>
<feature type="chain" id="PRO_5015873562" evidence="1">
    <location>
        <begin position="26"/>
        <end position="109"/>
    </location>
</feature>
<dbReference type="EMBL" id="LS483364">
    <property type="protein sequence ID" value="SQF71139.1"/>
    <property type="molecule type" value="Genomic_DNA"/>
</dbReference>
<dbReference type="Pfam" id="PF00144">
    <property type="entry name" value="Beta-lactamase"/>
    <property type="match status" value="1"/>
</dbReference>
<sequence length="109" mass="12309">MKKSFILTILTIITLGLFRPVTALAEDQKLPSGTERSQIGQKIESFVKEHEKTTAGLSTTVFDKDGTIYKGNFGYMNKEKKVKTDDSSVFEWGSVTKLTVWVSVMQLWE</sequence>
<proteinExistence type="predicted"/>
<evidence type="ECO:0000259" key="2">
    <source>
        <dbReference type="Pfam" id="PF00144"/>
    </source>
</evidence>
<dbReference type="Gene3D" id="3.40.710.10">
    <property type="entry name" value="DD-peptidase/beta-lactamase superfamily"/>
    <property type="match status" value="1"/>
</dbReference>
<name>A0A2X3YGK5_STRSA</name>
<evidence type="ECO:0000256" key="1">
    <source>
        <dbReference type="SAM" id="SignalP"/>
    </source>
</evidence>
<gene>
    <name evidence="3" type="ORF">NCTC11086_01012</name>
</gene>
<dbReference type="InterPro" id="IPR001466">
    <property type="entry name" value="Beta-lactam-related"/>
</dbReference>
<dbReference type="Proteomes" id="UP000248534">
    <property type="component" value="Chromosome 1"/>
</dbReference>
<organism evidence="3 4">
    <name type="scientific">Streptococcus sanguinis</name>
    <dbReference type="NCBI Taxonomy" id="1305"/>
    <lineage>
        <taxon>Bacteria</taxon>
        <taxon>Bacillati</taxon>
        <taxon>Bacillota</taxon>
        <taxon>Bacilli</taxon>
        <taxon>Lactobacillales</taxon>
        <taxon>Streptococcaceae</taxon>
        <taxon>Streptococcus</taxon>
    </lineage>
</organism>
<reference evidence="3 4" key="1">
    <citation type="submission" date="2018-06" db="EMBL/GenBank/DDBJ databases">
        <authorList>
            <consortium name="Pathogen Informatics"/>
            <person name="Doyle S."/>
        </authorList>
    </citation>
    <scope>NUCLEOTIDE SEQUENCE [LARGE SCALE GENOMIC DNA]</scope>
    <source>
        <strain evidence="3 4">NCTC11086</strain>
    </source>
</reference>